<evidence type="ECO:0000313" key="3">
    <source>
        <dbReference type="EMBL" id="VYS52336.1"/>
    </source>
</evidence>
<dbReference type="AlphaFoldDB" id="A0A654ESQ1"/>
<dbReference type="Proteomes" id="UP000426265">
    <property type="component" value="Unassembled WGS sequence"/>
</dbReference>
<dbReference type="ExpressionAtlas" id="A0A654ESQ1">
    <property type="expression patterns" value="baseline and differential"/>
</dbReference>
<feature type="compositionally biased region" description="Low complexity" evidence="1">
    <location>
        <begin position="267"/>
        <end position="276"/>
    </location>
</feature>
<name>A0A654ESQ1_ARATH</name>
<feature type="domain" description="Arabidopsis retrotransposon Orf1 C-terminal" evidence="2">
    <location>
        <begin position="44"/>
        <end position="172"/>
    </location>
</feature>
<gene>
    <name evidence="3" type="ORF">AN1_LOCUS7798</name>
</gene>
<protein>
    <recommendedName>
        <fullName evidence="2">Arabidopsis retrotransposon Orf1 C-terminal domain-containing protein</fullName>
    </recommendedName>
</protein>
<sequence>MYGFTKGEAVEFSKLSPTVGDDFWNTIATGTRKLGTYSDLPAPDTNVDAVLCDTLVKMKNIVPTSAAQSILAGTALTALFLGCDLDLSSSESSIKRERMDLDYLIHTSSLKLRNRVYLFLGRDDNNDFCGIPNQHITSLLSTINLVFEPNEQYLVPDPSKAVPRRRRTAEAQLTDEHVVGNDEIYEDYGYPAPLAHAQPYLLLSEDPAPYRLSPPPAGDDISQQMAWIIASTRKNNSMMQKIGGVDDADRENQSKTTEDRHAERLVPTAGPSGPSTSLPPPEHSQAVA</sequence>
<organism evidence="3 4">
    <name type="scientific">Arabidopsis thaliana</name>
    <name type="common">Mouse-ear cress</name>
    <dbReference type="NCBI Taxonomy" id="3702"/>
    <lineage>
        <taxon>Eukaryota</taxon>
        <taxon>Viridiplantae</taxon>
        <taxon>Streptophyta</taxon>
        <taxon>Embryophyta</taxon>
        <taxon>Tracheophyta</taxon>
        <taxon>Spermatophyta</taxon>
        <taxon>Magnoliopsida</taxon>
        <taxon>eudicotyledons</taxon>
        <taxon>Gunneridae</taxon>
        <taxon>Pentapetalae</taxon>
        <taxon>rosids</taxon>
        <taxon>malvids</taxon>
        <taxon>Brassicales</taxon>
        <taxon>Brassicaceae</taxon>
        <taxon>Camelineae</taxon>
        <taxon>Arabidopsis</taxon>
    </lineage>
</organism>
<dbReference type="InterPro" id="IPR004312">
    <property type="entry name" value="ATHILA_Orf1_C"/>
</dbReference>
<evidence type="ECO:0000256" key="1">
    <source>
        <dbReference type="SAM" id="MobiDB-lite"/>
    </source>
</evidence>
<accession>A0A654ESQ1</accession>
<reference evidence="3 4" key="1">
    <citation type="submission" date="2019-11" db="EMBL/GenBank/DDBJ databases">
        <authorList>
            <person name="Jiao W.-B."/>
            <person name="Schneeberger K."/>
        </authorList>
    </citation>
    <scope>NUCLEOTIDE SEQUENCE [LARGE SCALE GENOMIC DNA]</scope>
    <source>
        <strain evidence="4">cv. An-1</strain>
    </source>
</reference>
<feature type="region of interest" description="Disordered" evidence="1">
    <location>
        <begin position="240"/>
        <end position="288"/>
    </location>
</feature>
<dbReference type="Pfam" id="PF03078">
    <property type="entry name" value="ATHILA"/>
    <property type="match status" value="1"/>
</dbReference>
<proteinExistence type="predicted"/>
<evidence type="ECO:0000313" key="4">
    <source>
        <dbReference type="Proteomes" id="UP000426265"/>
    </source>
</evidence>
<dbReference type="EMBL" id="CACRSJ010000105">
    <property type="protein sequence ID" value="VYS52336.1"/>
    <property type="molecule type" value="Genomic_DNA"/>
</dbReference>
<feature type="compositionally biased region" description="Basic and acidic residues" evidence="1">
    <location>
        <begin position="250"/>
        <end position="264"/>
    </location>
</feature>
<evidence type="ECO:0000259" key="2">
    <source>
        <dbReference type="Pfam" id="PF03078"/>
    </source>
</evidence>